<dbReference type="PANTHER" id="PTHR37423">
    <property type="entry name" value="SOLUBLE LYTIC MUREIN TRANSGLYCOSYLASE-RELATED"/>
    <property type="match status" value="1"/>
</dbReference>
<dbReference type="CDD" id="cd16894">
    <property type="entry name" value="MltD-like"/>
    <property type="match status" value="1"/>
</dbReference>
<evidence type="ECO:0000256" key="2">
    <source>
        <dbReference type="SAM" id="SignalP"/>
    </source>
</evidence>
<dbReference type="InterPro" id="IPR023346">
    <property type="entry name" value="Lysozyme-like_dom_sf"/>
</dbReference>
<dbReference type="Gene3D" id="1.10.530.10">
    <property type="match status" value="1"/>
</dbReference>
<dbReference type="InterPro" id="IPR008258">
    <property type="entry name" value="Transglycosylase_SLT_dom_1"/>
</dbReference>
<accession>A0A9E2NRG3</accession>
<dbReference type="Pfam" id="PF01464">
    <property type="entry name" value="SLT"/>
    <property type="match status" value="1"/>
</dbReference>
<sequence>MIRKTLLILGSLVLSAMVAVSACSSSVNATASDQKNLENQLSAAVQRDKIMRAENSSLWNSELFNDSLFTLNIKLTAAERKEAHRLARSFEDHMENSSLFMYHLLSELKARNMPIELAALPLVESGFNPRARSGAGAHGPWQFIRSTGKALGLERTKNYDEFYDFIASTDASLRFLDHLYQECDHNWDLAIAAYNQGEYSIKRAIKRAKEAGVAEINLNTVKLSAGAKAYVRRFHAYADILKNPQKYGVDRPEIKNRPAFKRVQIAGRLNSMKQASKLSGAKLSTLKHLNAGYLSDSLQSNKPRGLLVPIENARRLEKAIGIEVPTTEQGTTQDMLSAVASNAPER</sequence>
<organism evidence="4 5">
    <name type="scientific">Candidatus Anaerobiospirillum merdipullorum</name>
    <dbReference type="NCBI Taxonomy" id="2838450"/>
    <lineage>
        <taxon>Bacteria</taxon>
        <taxon>Pseudomonadati</taxon>
        <taxon>Pseudomonadota</taxon>
        <taxon>Gammaproteobacteria</taxon>
        <taxon>Aeromonadales</taxon>
        <taxon>Succinivibrionaceae</taxon>
        <taxon>Anaerobiospirillum</taxon>
    </lineage>
</organism>
<dbReference type="EMBL" id="JAHLFG010000019">
    <property type="protein sequence ID" value="MBU3826191.1"/>
    <property type="molecule type" value="Genomic_DNA"/>
</dbReference>
<dbReference type="PANTHER" id="PTHR37423:SF2">
    <property type="entry name" value="MEMBRANE-BOUND LYTIC MUREIN TRANSGLYCOSYLASE C"/>
    <property type="match status" value="1"/>
</dbReference>
<gene>
    <name evidence="4" type="ORF">IAA31_01665</name>
</gene>
<dbReference type="Proteomes" id="UP000824150">
    <property type="component" value="Unassembled WGS sequence"/>
</dbReference>
<comment type="caution">
    <text evidence="4">The sequence shown here is derived from an EMBL/GenBank/DDBJ whole genome shotgun (WGS) entry which is preliminary data.</text>
</comment>
<proteinExistence type="inferred from homology"/>
<feature type="signal peptide" evidence="2">
    <location>
        <begin position="1"/>
        <end position="29"/>
    </location>
</feature>
<dbReference type="SUPFAM" id="SSF53955">
    <property type="entry name" value="Lysozyme-like"/>
    <property type="match status" value="1"/>
</dbReference>
<feature type="domain" description="Transglycosylase SLT" evidence="3">
    <location>
        <begin position="108"/>
        <end position="213"/>
    </location>
</feature>
<comment type="similarity">
    <text evidence="1">Belongs to the transglycosylase Slt family.</text>
</comment>
<dbReference type="PROSITE" id="PS51257">
    <property type="entry name" value="PROKAR_LIPOPROTEIN"/>
    <property type="match status" value="1"/>
</dbReference>
<protein>
    <submittedName>
        <fullName evidence="4">Transglycosylase SLT domain-containing protein</fullName>
    </submittedName>
</protein>
<keyword evidence="2" id="KW-0732">Signal</keyword>
<evidence type="ECO:0000256" key="1">
    <source>
        <dbReference type="ARBA" id="ARBA00007734"/>
    </source>
</evidence>
<evidence type="ECO:0000313" key="5">
    <source>
        <dbReference type="Proteomes" id="UP000824150"/>
    </source>
</evidence>
<reference evidence="4" key="1">
    <citation type="journal article" date="2021" name="PeerJ">
        <title>Extensive microbial diversity within the chicken gut microbiome revealed by metagenomics and culture.</title>
        <authorList>
            <person name="Gilroy R."/>
            <person name="Ravi A."/>
            <person name="Getino M."/>
            <person name="Pursley I."/>
            <person name="Horton D.L."/>
            <person name="Alikhan N.F."/>
            <person name="Baker D."/>
            <person name="Gharbi K."/>
            <person name="Hall N."/>
            <person name="Watson M."/>
            <person name="Adriaenssens E.M."/>
            <person name="Foster-Nyarko E."/>
            <person name="Jarju S."/>
            <person name="Secka A."/>
            <person name="Antonio M."/>
            <person name="Oren A."/>
            <person name="Chaudhuri R.R."/>
            <person name="La Ragione R."/>
            <person name="Hildebrand F."/>
            <person name="Pallen M.J."/>
        </authorList>
    </citation>
    <scope>NUCLEOTIDE SEQUENCE</scope>
    <source>
        <strain evidence="4">687</strain>
    </source>
</reference>
<feature type="chain" id="PRO_5039052963" evidence="2">
    <location>
        <begin position="30"/>
        <end position="346"/>
    </location>
</feature>
<evidence type="ECO:0000259" key="3">
    <source>
        <dbReference type="Pfam" id="PF01464"/>
    </source>
</evidence>
<reference evidence="4" key="2">
    <citation type="submission" date="2021-04" db="EMBL/GenBank/DDBJ databases">
        <authorList>
            <person name="Gilroy R."/>
        </authorList>
    </citation>
    <scope>NUCLEOTIDE SEQUENCE</scope>
    <source>
        <strain evidence="4">687</strain>
    </source>
</reference>
<evidence type="ECO:0000313" key="4">
    <source>
        <dbReference type="EMBL" id="MBU3826191.1"/>
    </source>
</evidence>
<name>A0A9E2NRG3_9GAMM</name>
<dbReference type="AlphaFoldDB" id="A0A9E2NRG3"/>